<dbReference type="InterPro" id="IPR009072">
    <property type="entry name" value="Histone-fold"/>
</dbReference>
<dbReference type="PANTHER" id="PTHR13218:SF8">
    <property type="entry name" value="TRANSCRIPTION INITIATION FACTOR TFIID SUBUNIT 11"/>
    <property type="match status" value="1"/>
</dbReference>
<reference evidence="9" key="2">
    <citation type="submission" date="2020-10" db="UniProtKB">
        <authorList>
            <consortium name="WormBaseParasite"/>
        </authorList>
    </citation>
    <scope>IDENTIFICATION</scope>
</reference>
<dbReference type="SUPFAM" id="SSF47113">
    <property type="entry name" value="Histone-fold"/>
    <property type="match status" value="1"/>
</dbReference>
<evidence type="ECO:0000256" key="2">
    <source>
        <dbReference type="ARBA" id="ARBA00009788"/>
    </source>
</evidence>
<evidence type="ECO:0000256" key="1">
    <source>
        <dbReference type="ARBA" id="ARBA00004123"/>
    </source>
</evidence>
<feature type="domain" description="TAFII28-like protein" evidence="7">
    <location>
        <begin position="161"/>
        <end position="245"/>
    </location>
</feature>
<feature type="region of interest" description="Disordered" evidence="6">
    <location>
        <begin position="22"/>
        <end position="60"/>
    </location>
</feature>
<organism evidence="8 9">
    <name type="scientific">Panagrellus redivivus</name>
    <name type="common">Microworm</name>
    <dbReference type="NCBI Taxonomy" id="6233"/>
    <lineage>
        <taxon>Eukaryota</taxon>
        <taxon>Metazoa</taxon>
        <taxon>Ecdysozoa</taxon>
        <taxon>Nematoda</taxon>
        <taxon>Chromadorea</taxon>
        <taxon>Rhabditida</taxon>
        <taxon>Tylenchina</taxon>
        <taxon>Panagrolaimomorpha</taxon>
        <taxon>Panagrolaimoidea</taxon>
        <taxon>Panagrolaimidae</taxon>
        <taxon>Panagrellus</taxon>
    </lineage>
</organism>
<keyword evidence="8" id="KW-1185">Reference proteome</keyword>
<sequence>MSNAMISPFALALSQLGDDNDYMVTPKSSKPSVRPFASAPPVMKRKSRTMSKVSRGNSIKMTSNRLKHFNAISASRGTGDADMGFSTASKSKRDTDNDMDDVTDGPDDESDDDESVEEYEDDDEDEETAILDLIDKKITSEELEKKFAEEEEFEKAKLRIIIANMSSEQLKRFEMVRRATFKRKDVRRIVKDACGDIPSVKVAIAISGIAKMFVCDLVEKALDIKDTHNAVDSPLKPRHLKQAFSELDRQNRVFTVRQKKFPYTSI</sequence>
<feature type="compositionally biased region" description="Polar residues" evidence="6">
    <location>
        <begin position="50"/>
        <end position="60"/>
    </location>
</feature>
<protein>
    <submittedName>
        <fullName evidence="9">TAFII28 domain-containing protein</fullName>
    </submittedName>
</protein>
<proteinExistence type="inferred from homology"/>
<dbReference type="Gene3D" id="1.10.20.10">
    <property type="entry name" value="Histone, subunit A"/>
    <property type="match status" value="1"/>
</dbReference>
<dbReference type="PANTHER" id="PTHR13218">
    <property type="entry name" value="TRANSCRIPTION INITIATION FACTOR TFIID SUBUNIT 11-RELATED"/>
    <property type="match status" value="1"/>
</dbReference>
<evidence type="ECO:0000313" key="9">
    <source>
        <dbReference type="WBParaSite" id="Pan_g23919.t1"/>
    </source>
</evidence>
<dbReference type="Proteomes" id="UP000492821">
    <property type="component" value="Unassembled WGS sequence"/>
</dbReference>
<dbReference type="InterPro" id="IPR045127">
    <property type="entry name" value="TAF11-like"/>
</dbReference>
<feature type="compositionally biased region" description="Acidic residues" evidence="6">
    <location>
        <begin position="97"/>
        <end position="126"/>
    </location>
</feature>
<keyword evidence="4" id="KW-0804">Transcription</keyword>
<dbReference type="GO" id="GO:0051123">
    <property type="term" value="P:RNA polymerase II preinitiation complex assembly"/>
    <property type="evidence" value="ECO:0007669"/>
    <property type="project" value="InterPro"/>
</dbReference>
<feature type="region of interest" description="Disordered" evidence="6">
    <location>
        <begin position="72"/>
        <end position="126"/>
    </location>
</feature>
<name>A0A7E4ZXW8_PANRE</name>
<reference evidence="8" key="1">
    <citation type="journal article" date="2013" name="Genetics">
        <title>The draft genome and transcriptome of Panagrellus redivivus are shaped by the harsh demands of a free-living lifestyle.</title>
        <authorList>
            <person name="Srinivasan J."/>
            <person name="Dillman A.R."/>
            <person name="Macchietto M.G."/>
            <person name="Heikkinen L."/>
            <person name="Lakso M."/>
            <person name="Fracchia K.M."/>
            <person name="Antoshechkin I."/>
            <person name="Mortazavi A."/>
            <person name="Wong G."/>
            <person name="Sternberg P.W."/>
        </authorList>
    </citation>
    <scope>NUCLEOTIDE SEQUENCE [LARGE SCALE GENOMIC DNA]</scope>
    <source>
        <strain evidence="8">MT8872</strain>
    </source>
</reference>
<dbReference type="CDD" id="cd08048">
    <property type="entry name" value="HFD_TAF11"/>
    <property type="match status" value="1"/>
</dbReference>
<dbReference type="GO" id="GO:0046982">
    <property type="term" value="F:protein heterodimerization activity"/>
    <property type="evidence" value="ECO:0007669"/>
    <property type="project" value="InterPro"/>
</dbReference>
<dbReference type="InterPro" id="IPR006809">
    <property type="entry name" value="TAFII28_dom"/>
</dbReference>
<evidence type="ECO:0000256" key="3">
    <source>
        <dbReference type="ARBA" id="ARBA00023015"/>
    </source>
</evidence>
<keyword evidence="5" id="KW-0539">Nucleus</keyword>
<evidence type="ECO:0000256" key="4">
    <source>
        <dbReference type="ARBA" id="ARBA00023163"/>
    </source>
</evidence>
<comment type="similarity">
    <text evidence="2">Belongs to the TAF11 family.</text>
</comment>
<accession>A0A7E4ZXW8</accession>
<dbReference type="GO" id="GO:0005669">
    <property type="term" value="C:transcription factor TFIID complex"/>
    <property type="evidence" value="ECO:0007669"/>
    <property type="project" value="InterPro"/>
</dbReference>
<dbReference type="AlphaFoldDB" id="A0A7E4ZXW8"/>
<comment type="subcellular location">
    <subcellularLocation>
        <location evidence="1">Nucleus</location>
    </subcellularLocation>
</comment>
<evidence type="ECO:0000259" key="7">
    <source>
        <dbReference type="Pfam" id="PF04719"/>
    </source>
</evidence>
<evidence type="ECO:0000313" key="8">
    <source>
        <dbReference type="Proteomes" id="UP000492821"/>
    </source>
</evidence>
<evidence type="ECO:0000256" key="5">
    <source>
        <dbReference type="ARBA" id="ARBA00023242"/>
    </source>
</evidence>
<dbReference type="Pfam" id="PF04719">
    <property type="entry name" value="TAFII28"/>
    <property type="match status" value="1"/>
</dbReference>
<dbReference type="WBParaSite" id="Pan_g23919.t1">
    <property type="protein sequence ID" value="Pan_g23919.t1"/>
    <property type="gene ID" value="Pan_g23919"/>
</dbReference>
<dbReference type="GO" id="GO:0016251">
    <property type="term" value="F:RNA polymerase II general transcription initiation factor activity"/>
    <property type="evidence" value="ECO:0007669"/>
    <property type="project" value="TreeGrafter"/>
</dbReference>
<keyword evidence="3" id="KW-0805">Transcription regulation</keyword>
<evidence type="ECO:0000256" key="6">
    <source>
        <dbReference type="SAM" id="MobiDB-lite"/>
    </source>
</evidence>